<evidence type="ECO:0000256" key="4">
    <source>
        <dbReference type="ARBA" id="ARBA00022475"/>
    </source>
</evidence>
<evidence type="ECO:0000256" key="5">
    <source>
        <dbReference type="ARBA" id="ARBA00022692"/>
    </source>
</evidence>
<keyword evidence="6 8" id="KW-1133">Transmembrane helix</keyword>
<evidence type="ECO:0000256" key="2">
    <source>
        <dbReference type="ARBA" id="ARBA00005658"/>
    </source>
</evidence>
<sequence>MKKKTQLRPAVLLVPSAIFIVVIILSLVIGQPFTDTLTKGFEILQYNLGWVVSLTMLLFVAFVAVVIFHPIGKIKLGGPNAKPKMSYGRTLREFVVVNWLMPCLFGFIWFAIFGGTVLYQQFYGGVDYYSIYLEKGMEAMTLEAFNSVPFAPFVKAFMLLIIAVSFITLANSMISTIASMSIKNSSENEETPFGLKLFWGIIIAAAALVFTLAGGIDGVKMVKTFAGFPIVFLGIVMIVGFIVYMAKRPRDAAGNFEYEEAIANAPDNGEPCAPPSPTMEKLKALFHKNK</sequence>
<keyword evidence="7 8" id="KW-0472">Membrane</keyword>
<evidence type="ECO:0000256" key="3">
    <source>
        <dbReference type="ARBA" id="ARBA00022448"/>
    </source>
</evidence>
<dbReference type="GO" id="GO:0005886">
    <property type="term" value="C:plasma membrane"/>
    <property type="evidence" value="ECO:0007669"/>
    <property type="project" value="UniProtKB-SubCell"/>
</dbReference>
<comment type="similarity">
    <text evidence="2">Belongs to the BCCT transporter (TC 2.A.15) family.</text>
</comment>
<proteinExistence type="inferred from homology"/>
<dbReference type="InterPro" id="IPR000060">
    <property type="entry name" value="BCCT_transptr"/>
</dbReference>
<feature type="transmembrane region" description="Helical" evidence="8">
    <location>
        <begin position="193"/>
        <end position="213"/>
    </location>
</feature>
<protein>
    <submittedName>
        <fullName evidence="9">BCCT family transporter</fullName>
    </submittedName>
</protein>
<evidence type="ECO:0000256" key="8">
    <source>
        <dbReference type="SAM" id="Phobius"/>
    </source>
</evidence>
<dbReference type="Pfam" id="PF02028">
    <property type="entry name" value="BCCT"/>
    <property type="match status" value="1"/>
</dbReference>
<dbReference type="GO" id="GO:0022857">
    <property type="term" value="F:transmembrane transporter activity"/>
    <property type="evidence" value="ECO:0007669"/>
    <property type="project" value="InterPro"/>
</dbReference>
<comment type="caution">
    <text evidence="9">The sequence shown here is derived from an EMBL/GenBank/DDBJ whole genome shotgun (WGS) entry which is preliminary data.</text>
</comment>
<evidence type="ECO:0000313" key="9">
    <source>
        <dbReference type="EMBL" id="HIS64016.1"/>
    </source>
</evidence>
<evidence type="ECO:0000313" key="10">
    <source>
        <dbReference type="Proteomes" id="UP000886741"/>
    </source>
</evidence>
<dbReference type="Proteomes" id="UP000886741">
    <property type="component" value="Unassembled WGS sequence"/>
</dbReference>
<dbReference type="PANTHER" id="PTHR30047:SF7">
    <property type="entry name" value="HIGH-AFFINITY CHOLINE TRANSPORT PROTEIN"/>
    <property type="match status" value="1"/>
</dbReference>
<feature type="transmembrane region" description="Helical" evidence="8">
    <location>
        <begin position="93"/>
        <end position="119"/>
    </location>
</feature>
<reference evidence="9" key="1">
    <citation type="submission" date="2020-10" db="EMBL/GenBank/DDBJ databases">
        <authorList>
            <person name="Gilroy R."/>
        </authorList>
    </citation>
    <scope>NUCLEOTIDE SEQUENCE</scope>
    <source>
        <strain evidence="9">ChiBcec16-1751</strain>
    </source>
</reference>
<dbReference type="AlphaFoldDB" id="A0A9D1F8I9"/>
<keyword evidence="5 8" id="KW-0812">Transmembrane</keyword>
<accession>A0A9D1F8I9</accession>
<evidence type="ECO:0000256" key="1">
    <source>
        <dbReference type="ARBA" id="ARBA00004651"/>
    </source>
</evidence>
<keyword evidence="3" id="KW-0813">Transport</keyword>
<comment type="subcellular location">
    <subcellularLocation>
        <location evidence="1">Cell membrane</location>
        <topology evidence="1">Multi-pass membrane protein</topology>
    </subcellularLocation>
</comment>
<gene>
    <name evidence="9" type="ORF">IAA83_01420</name>
</gene>
<feature type="transmembrane region" description="Helical" evidence="8">
    <location>
        <begin position="156"/>
        <end position="181"/>
    </location>
</feature>
<feature type="transmembrane region" description="Helical" evidence="8">
    <location>
        <begin position="12"/>
        <end position="30"/>
    </location>
</feature>
<dbReference type="EMBL" id="DVJJ01000024">
    <property type="protein sequence ID" value="HIS64016.1"/>
    <property type="molecule type" value="Genomic_DNA"/>
</dbReference>
<organism evidence="9 10">
    <name type="scientific">Candidatus Avoscillospira avistercoris</name>
    <dbReference type="NCBI Taxonomy" id="2840707"/>
    <lineage>
        <taxon>Bacteria</taxon>
        <taxon>Bacillati</taxon>
        <taxon>Bacillota</taxon>
        <taxon>Clostridia</taxon>
        <taxon>Eubacteriales</taxon>
        <taxon>Oscillospiraceae</taxon>
        <taxon>Oscillospiraceae incertae sedis</taxon>
        <taxon>Candidatus Avoscillospira</taxon>
    </lineage>
</organism>
<feature type="transmembrane region" description="Helical" evidence="8">
    <location>
        <begin position="225"/>
        <end position="246"/>
    </location>
</feature>
<name>A0A9D1F8I9_9FIRM</name>
<feature type="transmembrane region" description="Helical" evidence="8">
    <location>
        <begin position="50"/>
        <end position="72"/>
    </location>
</feature>
<evidence type="ECO:0000256" key="7">
    <source>
        <dbReference type="ARBA" id="ARBA00023136"/>
    </source>
</evidence>
<keyword evidence="4" id="KW-1003">Cell membrane</keyword>
<reference evidence="9" key="2">
    <citation type="journal article" date="2021" name="PeerJ">
        <title>Extensive microbial diversity within the chicken gut microbiome revealed by metagenomics and culture.</title>
        <authorList>
            <person name="Gilroy R."/>
            <person name="Ravi A."/>
            <person name="Getino M."/>
            <person name="Pursley I."/>
            <person name="Horton D.L."/>
            <person name="Alikhan N.F."/>
            <person name="Baker D."/>
            <person name="Gharbi K."/>
            <person name="Hall N."/>
            <person name="Watson M."/>
            <person name="Adriaenssens E.M."/>
            <person name="Foster-Nyarko E."/>
            <person name="Jarju S."/>
            <person name="Secka A."/>
            <person name="Antonio M."/>
            <person name="Oren A."/>
            <person name="Chaudhuri R.R."/>
            <person name="La Ragione R."/>
            <person name="Hildebrand F."/>
            <person name="Pallen M.J."/>
        </authorList>
    </citation>
    <scope>NUCLEOTIDE SEQUENCE</scope>
    <source>
        <strain evidence="9">ChiBcec16-1751</strain>
    </source>
</reference>
<evidence type="ECO:0000256" key="6">
    <source>
        <dbReference type="ARBA" id="ARBA00022989"/>
    </source>
</evidence>
<dbReference type="PANTHER" id="PTHR30047">
    <property type="entry name" value="HIGH-AFFINITY CHOLINE TRANSPORT PROTEIN-RELATED"/>
    <property type="match status" value="1"/>
</dbReference>